<dbReference type="Gene3D" id="3.10.290.10">
    <property type="entry name" value="RNA-binding S4 domain"/>
    <property type="match status" value="1"/>
</dbReference>
<accession>A0A6L6YJP9</accession>
<dbReference type="EMBL" id="WSRP01000054">
    <property type="protein sequence ID" value="MVX57896.1"/>
    <property type="molecule type" value="Genomic_DNA"/>
</dbReference>
<proteinExistence type="predicted"/>
<dbReference type="Proteomes" id="UP000472580">
    <property type="component" value="Unassembled WGS sequence"/>
</dbReference>
<keyword evidence="1" id="KW-0694">RNA-binding</keyword>
<dbReference type="Pfam" id="PF13275">
    <property type="entry name" value="S4_2"/>
    <property type="match status" value="1"/>
</dbReference>
<dbReference type="RefSeq" id="WP_160336309.1">
    <property type="nucleotide sequence ID" value="NZ_CALPCR010000001.1"/>
</dbReference>
<dbReference type="PROSITE" id="PS50889">
    <property type="entry name" value="S4"/>
    <property type="match status" value="1"/>
</dbReference>
<protein>
    <submittedName>
        <fullName evidence="2">Uncharacterized protein</fullName>
    </submittedName>
</protein>
<dbReference type="GO" id="GO:0003723">
    <property type="term" value="F:RNA binding"/>
    <property type="evidence" value="ECO:0007669"/>
    <property type="project" value="UniProtKB-KW"/>
</dbReference>
<reference evidence="2 3" key="1">
    <citation type="submission" date="2019-12" db="EMBL/GenBank/DDBJ databases">
        <title>Microbes associate with the intestines of laboratory mice.</title>
        <authorList>
            <person name="Navarre W."/>
            <person name="Wong E."/>
        </authorList>
    </citation>
    <scope>NUCLEOTIDE SEQUENCE [LARGE SCALE GENOMIC DNA]</scope>
    <source>
        <strain evidence="2 3">NM82_D38</strain>
    </source>
</reference>
<dbReference type="OrthoDB" id="9802835at2"/>
<gene>
    <name evidence="2" type="ORF">E5987_11965</name>
</gene>
<evidence type="ECO:0000256" key="1">
    <source>
        <dbReference type="PROSITE-ProRule" id="PRU00182"/>
    </source>
</evidence>
<organism evidence="2 3">
    <name type="scientific">Parasutterella muris</name>
    <dbReference type="NCBI Taxonomy" id="2565572"/>
    <lineage>
        <taxon>Bacteria</taxon>
        <taxon>Pseudomonadati</taxon>
        <taxon>Pseudomonadota</taxon>
        <taxon>Betaproteobacteria</taxon>
        <taxon>Burkholderiales</taxon>
        <taxon>Sutterellaceae</taxon>
        <taxon>Parasutterella</taxon>
    </lineage>
</organism>
<keyword evidence="3" id="KW-1185">Reference proteome</keyword>
<dbReference type="CDD" id="cd00165">
    <property type="entry name" value="S4"/>
    <property type="match status" value="1"/>
</dbReference>
<comment type="caution">
    <text evidence="2">The sequence shown here is derived from an EMBL/GenBank/DDBJ whole genome shotgun (WGS) entry which is preliminary data.</text>
</comment>
<evidence type="ECO:0000313" key="3">
    <source>
        <dbReference type="Proteomes" id="UP000472580"/>
    </source>
</evidence>
<name>A0A6L6YJP9_9BURK</name>
<dbReference type="SUPFAM" id="SSF55174">
    <property type="entry name" value="Alpha-L RNA-binding motif"/>
    <property type="match status" value="1"/>
</dbReference>
<sequence length="71" mass="7645">MKFELENEEYIRLGDLLKAAGVLQTGGEAKQVIQAGEVKVDGAVRTERGAKIRAGQIVTYAGKEIQVEAKA</sequence>
<evidence type="ECO:0000313" key="2">
    <source>
        <dbReference type="EMBL" id="MVX57896.1"/>
    </source>
</evidence>
<dbReference type="AlphaFoldDB" id="A0A6L6YJP9"/>
<dbReference type="InterPro" id="IPR036986">
    <property type="entry name" value="S4_RNA-bd_sf"/>
</dbReference>